<feature type="transmembrane region" description="Helical" evidence="4">
    <location>
        <begin position="124"/>
        <end position="148"/>
    </location>
</feature>
<sequence length="410" mass="44451">MDQEKSNDESVESAAVDTEPHAYPEGGLRAWTTVAGSWLQLFASYGSTSSFAVFEDFYAREYLKTTPLSTIGWIGSVQTFLIFSMGLAVAKPFDRGYFYHLLIFGSFLYIFSLFMLSLAQPQHFYQVFLTHGIGCGLGLGITLLPSASIVGHYFSERRPLAMGIAATGSSVGGLVIPILANSLLHGPLGFATSVRIIAAMLGIIGASGICLMRPHFRRTKAGQSVKVSTYTRDKEFLLSIFAAFFMCLATFYPTFYIQLDAVKHNVPTNVAFKLIAILNACAIPGRILPNLLAHRIGVMNVQMLSAISCAVIVFGLNGISYNGSATVIALTALYGFFSGSVFALLVPLLTLNGEVYDLGARTGIGYLFVGLGSLCSSPISGALLGPQYEWWKANVFSAVRPRLRRLTPRY</sequence>
<comment type="subcellular location">
    <subcellularLocation>
        <location evidence="1">Membrane</location>
        <topology evidence="1">Multi-pass membrane protein</topology>
    </subcellularLocation>
</comment>
<feature type="transmembrane region" description="Helical" evidence="4">
    <location>
        <begin position="236"/>
        <end position="258"/>
    </location>
</feature>
<dbReference type="InParanoid" id="A0A165FDT5"/>
<dbReference type="GO" id="GO:0016020">
    <property type="term" value="C:membrane"/>
    <property type="evidence" value="ECO:0007669"/>
    <property type="project" value="UniProtKB-SubCell"/>
</dbReference>
<evidence type="ECO:0000256" key="4">
    <source>
        <dbReference type="SAM" id="Phobius"/>
    </source>
</evidence>
<feature type="transmembrane region" description="Helical" evidence="4">
    <location>
        <begin position="327"/>
        <end position="351"/>
    </location>
</feature>
<accession>A0A165FDT5</accession>
<dbReference type="PANTHER" id="PTHR11360:SF234">
    <property type="entry name" value="MFS-TYPE TRANSPORTER DBAD-RELATED"/>
    <property type="match status" value="1"/>
</dbReference>
<feature type="transmembrane region" description="Helical" evidence="4">
    <location>
        <begin position="160"/>
        <end position="184"/>
    </location>
</feature>
<evidence type="ECO:0000256" key="2">
    <source>
        <dbReference type="ARBA" id="ARBA00006727"/>
    </source>
</evidence>
<evidence type="ECO:0000256" key="3">
    <source>
        <dbReference type="SAM" id="MobiDB-lite"/>
    </source>
</evidence>
<gene>
    <name evidence="5" type="ORF">EXIGLDRAFT_618922</name>
</gene>
<reference evidence="5 6" key="1">
    <citation type="journal article" date="2016" name="Mol. Biol. Evol.">
        <title>Comparative Genomics of Early-Diverging Mushroom-Forming Fungi Provides Insights into the Origins of Lignocellulose Decay Capabilities.</title>
        <authorList>
            <person name="Nagy L.G."/>
            <person name="Riley R."/>
            <person name="Tritt A."/>
            <person name="Adam C."/>
            <person name="Daum C."/>
            <person name="Floudas D."/>
            <person name="Sun H."/>
            <person name="Yadav J.S."/>
            <person name="Pangilinan J."/>
            <person name="Larsson K.H."/>
            <person name="Matsuura K."/>
            <person name="Barry K."/>
            <person name="Labutti K."/>
            <person name="Kuo R."/>
            <person name="Ohm R.A."/>
            <person name="Bhattacharya S.S."/>
            <person name="Shirouzu T."/>
            <person name="Yoshinaga Y."/>
            <person name="Martin F.M."/>
            <person name="Grigoriev I.V."/>
            <person name="Hibbett D.S."/>
        </authorList>
    </citation>
    <scope>NUCLEOTIDE SEQUENCE [LARGE SCALE GENOMIC DNA]</scope>
    <source>
        <strain evidence="5 6">HHB12029</strain>
    </source>
</reference>
<protein>
    <submittedName>
        <fullName evidence="5">MFS general substrate transporter</fullName>
    </submittedName>
</protein>
<dbReference type="STRING" id="1314781.A0A165FDT5"/>
<dbReference type="SUPFAM" id="SSF103473">
    <property type="entry name" value="MFS general substrate transporter"/>
    <property type="match status" value="1"/>
</dbReference>
<dbReference type="Pfam" id="PF07690">
    <property type="entry name" value="MFS_1"/>
    <property type="match status" value="1"/>
</dbReference>
<dbReference type="InterPro" id="IPR011701">
    <property type="entry name" value="MFS"/>
</dbReference>
<dbReference type="GO" id="GO:0022857">
    <property type="term" value="F:transmembrane transporter activity"/>
    <property type="evidence" value="ECO:0007669"/>
    <property type="project" value="InterPro"/>
</dbReference>
<keyword evidence="4" id="KW-0472">Membrane</keyword>
<keyword evidence="6" id="KW-1185">Reference proteome</keyword>
<keyword evidence="4" id="KW-1133">Transmembrane helix</keyword>
<feature type="transmembrane region" description="Helical" evidence="4">
    <location>
        <begin position="97"/>
        <end position="118"/>
    </location>
</feature>
<evidence type="ECO:0000313" key="6">
    <source>
        <dbReference type="Proteomes" id="UP000077266"/>
    </source>
</evidence>
<feature type="transmembrane region" description="Helical" evidence="4">
    <location>
        <begin position="196"/>
        <end position="216"/>
    </location>
</feature>
<keyword evidence="4" id="KW-0812">Transmembrane</keyword>
<evidence type="ECO:0000256" key="1">
    <source>
        <dbReference type="ARBA" id="ARBA00004141"/>
    </source>
</evidence>
<comment type="similarity">
    <text evidence="2">Belongs to the major facilitator superfamily. Monocarboxylate porter (TC 2.A.1.13) family.</text>
</comment>
<dbReference type="OrthoDB" id="6499973at2759"/>
<feature type="transmembrane region" description="Helical" evidence="4">
    <location>
        <begin position="70"/>
        <end position="90"/>
    </location>
</feature>
<dbReference type="AlphaFoldDB" id="A0A165FDT5"/>
<dbReference type="InterPro" id="IPR036259">
    <property type="entry name" value="MFS_trans_sf"/>
</dbReference>
<dbReference type="Proteomes" id="UP000077266">
    <property type="component" value="Unassembled WGS sequence"/>
</dbReference>
<dbReference type="PANTHER" id="PTHR11360">
    <property type="entry name" value="MONOCARBOXYLATE TRANSPORTER"/>
    <property type="match status" value="1"/>
</dbReference>
<dbReference type="Gene3D" id="1.20.1250.20">
    <property type="entry name" value="MFS general substrate transporter like domains"/>
    <property type="match status" value="2"/>
</dbReference>
<name>A0A165FDT5_EXIGL</name>
<feature type="transmembrane region" description="Helical" evidence="4">
    <location>
        <begin position="363"/>
        <end position="384"/>
    </location>
</feature>
<organism evidence="5 6">
    <name type="scientific">Exidia glandulosa HHB12029</name>
    <dbReference type="NCBI Taxonomy" id="1314781"/>
    <lineage>
        <taxon>Eukaryota</taxon>
        <taxon>Fungi</taxon>
        <taxon>Dikarya</taxon>
        <taxon>Basidiomycota</taxon>
        <taxon>Agaricomycotina</taxon>
        <taxon>Agaricomycetes</taxon>
        <taxon>Auriculariales</taxon>
        <taxon>Exidiaceae</taxon>
        <taxon>Exidia</taxon>
    </lineage>
</organism>
<dbReference type="EMBL" id="KV426089">
    <property type="protein sequence ID" value="KZV88828.1"/>
    <property type="molecule type" value="Genomic_DNA"/>
</dbReference>
<dbReference type="InterPro" id="IPR050327">
    <property type="entry name" value="Proton-linked_MCT"/>
</dbReference>
<feature type="transmembrane region" description="Helical" evidence="4">
    <location>
        <begin position="301"/>
        <end position="321"/>
    </location>
</feature>
<proteinExistence type="inferred from homology"/>
<feature type="region of interest" description="Disordered" evidence="3">
    <location>
        <begin position="1"/>
        <end position="20"/>
    </location>
</feature>
<evidence type="ECO:0000313" key="5">
    <source>
        <dbReference type="EMBL" id="KZV88828.1"/>
    </source>
</evidence>